<dbReference type="InterPro" id="IPR036388">
    <property type="entry name" value="WH-like_DNA-bd_sf"/>
</dbReference>
<gene>
    <name evidence="5" type="ORF">ACFFQV_16035</name>
</gene>
<evidence type="ECO:0000256" key="3">
    <source>
        <dbReference type="ARBA" id="ARBA00023163"/>
    </source>
</evidence>
<dbReference type="Proteomes" id="UP001589667">
    <property type="component" value="Unassembled WGS sequence"/>
</dbReference>
<evidence type="ECO:0000313" key="6">
    <source>
        <dbReference type="Proteomes" id="UP001589667"/>
    </source>
</evidence>
<dbReference type="InterPro" id="IPR016032">
    <property type="entry name" value="Sig_transdc_resp-reg_C-effctor"/>
</dbReference>
<comment type="caution">
    <text evidence="5">The sequence shown here is derived from an EMBL/GenBank/DDBJ whole genome shotgun (WGS) entry which is preliminary data.</text>
</comment>
<dbReference type="PANTHER" id="PTHR44688:SF16">
    <property type="entry name" value="DNA-BINDING TRANSCRIPTIONAL ACTIVATOR DEVR_DOSR"/>
    <property type="match status" value="1"/>
</dbReference>
<dbReference type="RefSeq" id="WP_157424573.1">
    <property type="nucleotide sequence ID" value="NZ_BAAANI010000005.1"/>
</dbReference>
<keyword evidence="6" id="KW-1185">Reference proteome</keyword>
<dbReference type="PROSITE" id="PS50043">
    <property type="entry name" value="HTH_LUXR_2"/>
    <property type="match status" value="2"/>
</dbReference>
<evidence type="ECO:0000259" key="4">
    <source>
        <dbReference type="PROSITE" id="PS50043"/>
    </source>
</evidence>
<dbReference type="InterPro" id="IPR000792">
    <property type="entry name" value="Tscrpt_reg_LuxR_C"/>
</dbReference>
<feature type="domain" description="HTH luxR-type" evidence="4">
    <location>
        <begin position="461"/>
        <end position="526"/>
    </location>
</feature>
<dbReference type="SMART" id="SM00421">
    <property type="entry name" value="HTH_LUXR"/>
    <property type="match status" value="2"/>
</dbReference>
<evidence type="ECO:0000313" key="5">
    <source>
        <dbReference type="EMBL" id="MFB9643804.1"/>
    </source>
</evidence>
<reference evidence="5 6" key="1">
    <citation type="submission" date="2024-09" db="EMBL/GenBank/DDBJ databases">
        <authorList>
            <person name="Sun Q."/>
            <person name="Mori K."/>
        </authorList>
    </citation>
    <scope>NUCLEOTIDE SEQUENCE [LARGE SCALE GENOMIC DNA]</scope>
    <source>
        <strain evidence="5 6">JCM 14321</strain>
    </source>
</reference>
<keyword evidence="3" id="KW-0804">Transcription</keyword>
<dbReference type="EMBL" id="JBHMBL010000004">
    <property type="protein sequence ID" value="MFB9643804.1"/>
    <property type="molecule type" value="Genomic_DNA"/>
</dbReference>
<proteinExistence type="predicted"/>
<dbReference type="SUPFAM" id="SSF46894">
    <property type="entry name" value="C-terminal effector domain of the bipartite response regulators"/>
    <property type="match status" value="2"/>
</dbReference>
<evidence type="ECO:0000256" key="1">
    <source>
        <dbReference type="ARBA" id="ARBA00023015"/>
    </source>
</evidence>
<dbReference type="Pfam" id="PF00196">
    <property type="entry name" value="GerE"/>
    <property type="match status" value="2"/>
</dbReference>
<organism evidence="5 6">
    <name type="scientific">Agromyces lapidis</name>
    <dbReference type="NCBI Taxonomy" id="279574"/>
    <lineage>
        <taxon>Bacteria</taxon>
        <taxon>Bacillati</taxon>
        <taxon>Actinomycetota</taxon>
        <taxon>Actinomycetes</taxon>
        <taxon>Micrococcales</taxon>
        <taxon>Microbacteriaceae</taxon>
        <taxon>Agromyces</taxon>
    </lineage>
</organism>
<dbReference type="PROSITE" id="PS00622">
    <property type="entry name" value="HTH_LUXR_1"/>
    <property type="match status" value="1"/>
</dbReference>
<feature type="domain" description="HTH luxR-type" evidence="4">
    <location>
        <begin position="545"/>
        <end position="608"/>
    </location>
</feature>
<dbReference type="Gene3D" id="1.10.10.10">
    <property type="entry name" value="Winged helix-like DNA-binding domain superfamily/Winged helix DNA-binding domain"/>
    <property type="match status" value="2"/>
</dbReference>
<keyword evidence="1" id="KW-0805">Transcription regulation</keyword>
<sequence>MQPTTVLVPGEREALAEPGFDRLALGAVGAALAAAVDPATSVRLARYEQFTGRETEADARLAGVLTAPGTPAEVAREAESLRRLGIAFEPAFGELDWAGAALPRERDSVGIRERVSIAFARLVADGREPAHGWADDHRAGDWDGQRAIVDDAATALLELLASEDLDELLRAIDLCVWVPMIQLAHADHQGVVTVVAASRAAHARTGLRVLEVFFDYLEGIVRVAMLDLAEGKRLLDLAVEGFAEASDRRWWMLGKAAQALVAVLTHEQLPPDLDELERMLVSGSWRRGRRSLGQATLMLMAIVFASSGDLEGAKRVALADGGLDELVVPATDRIVVIEAVGHVALAEGDLETCAQMLRIADHMMASPIVVAGRERLRAAFEARRLAGPLPSSAAEETAGRSAPEPDATLEQLRTRWMLLAQAVELGERDAAFNALAEFDAFAARARAAAVRQRAVRLFHARTAESVELSARQLEVASLAAAGLTNREIAARLFLGVRTVEGYVAGALRALGLTRRSELAGAALPMRLDAPGPGPGPVAAREATQAVVAPVLLPLRQGQVAALIAAGASNADIAAALGITEKTVDKHIVAVKERLGTSTRTGIAAAFTS</sequence>
<dbReference type="CDD" id="cd06170">
    <property type="entry name" value="LuxR_C_like"/>
    <property type="match status" value="2"/>
</dbReference>
<keyword evidence="2" id="KW-0238">DNA-binding</keyword>
<dbReference type="PANTHER" id="PTHR44688">
    <property type="entry name" value="DNA-BINDING TRANSCRIPTIONAL ACTIVATOR DEVR_DOSR"/>
    <property type="match status" value="1"/>
</dbReference>
<name>A0ABV5STX6_9MICO</name>
<evidence type="ECO:0000256" key="2">
    <source>
        <dbReference type="ARBA" id="ARBA00023125"/>
    </source>
</evidence>
<accession>A0ABV5STX6</accession>
<protein>
    <submittedName>
        <fullName evidence="5">LuxR C-terminal-related transcriptional regulator</fullName>
    </submittedName>
</protein>
<dbReference type="PRINTS" id="PR00038">
    <property type="entry name" value="HTHLUXR"/>
</dbReference>